<feature type="non-terminal residue" evidence="2">
    <location>
        <position position="1"/>
    </location>
</feature>
<name>X1MQK5_9ZZZZ</name>
<protein>
    <recommendedName>
        <fullName evidence="1">N-acetyltransferase domain-containing protein</fullName>
    </recommendedName>
</protein>
<dbReference type="Pfam" id="PF00583">
    <property type="entry name" value="Acetyltransf_1"/>
    <property type="match status" value="1"/>
</dbReference>
<dbReference type="InterPro" id="IPR000182">
    <property type="entry name" value="GNAT_dom"/>
</dbReference>
<dbReference type="CDD" id="cd04301">
    <property type="entry name" value="NAT_SF"/>
    <property type="match status" value="1"/>
</dbReference>
<dbReference type="GO" id="GO:0016747">
    <property type="term" value="F:acyltransferase activity, transferring groups other than amino-acyl groups"/>
    <property type="evidence" value="ECO:0007669"/>
    <property type="project" value="InterPro"/>
</dbReference>
<dbReference type="AlphaFoldDB" id="X1MQK5"/>
<evidence type="ECO:0000259" key="1">
    <source>
        <dbReference type="Pfam" id="PF00583"/>
    </source>
</evidence>
<reference evidence="2" key="1">
    <citation type="journal article" date="2014" name="Front. Microbiol.">
        <title>High frequency of phylogenetically diverse reductive dehalogenase-homologous genes in deep subseafloor sedimentary metagenomes.</title>
        <authorList>
            <person name="Kawai M."/>
            <person name="Futagami T."/>
            <person name="Toyoda A."/>
            <person name="Takaki Y."/>
            <person name="Nishi S."/>
            <person name="Hori S."/>
            <person name="Arai W."/>
            <person name="Tsubouchi T."/>
            <person name="Morono Y."/>
            <person name="Uchiyama I."/>
            <person name="Ito T."/>
            <person name="Fujiyama A."/>
            <person name="Inagaki F."/>
            <person name="Takami H."/>
        </authorList>
    </citation>
    <scope>NUCLEOTIDE SEQUENCE</scope>
    <source>
        <strain evidence="2">Expedition CK06-06</strain>
    </source>
</reference>
<proteinExistence type="predicted"/>
<dbReference type="InterPro" id="IPR016181">
    <property type="entry name" value="Acyl_CoA_acyltransferase"/>
</dbReference>
<comment type="caution">
    <text evidence="2">The sequence shown here is derived from an EMBL/GenBank/DDBJ whole genome shotgun (WGS) entry which is preliminary data.</text>
</comment>
<organism evidence="2">
    <name type="scientific">marine sediment metagenome</name>
    <dbReference type="NCBI Taxonomy" id="412755"/>
    <lineage>
        <taxon>unclassified sequences</taxon>
        <taxon>metagenomes</taxon>
        <taxon>ecological metagenomes</taxon>
    </lineage>
</organism>
<feature type="domain" description="N-acetyltransferase" evidence="1">
    <location>
        <begin position="47"/>
        <end position="135"/>
    </location>
</feature>
<dbReference type="EMBL" id="BARV01015854">
    <property type="protein sequence ID" value="GAI20326.1"/>
    <property type="molecule type" value="Genomic_DNA"/>
</dbReference>
<dbReference type="Gene3D" id="3.40.630.30">
    <property type="match status" value="1"/>
</dbReference>
<evidence type="ECO:0000313" key="2">
    <source>
        <dbReference type="EMBL" id="GAI20326.1"/>
    </source>
</evidence>
<dbReference type="SUPFAM" id="SSF55729">
    <property type="entry name" value="Acyl-CoA N-acyltransferases (Nat)"/>
    <property type="match status" value="1"/>
</dbReference>
<accession>X1MQK5</accession>
<gene>
    <name evidence="2" type="ORF">S06H3_27339</name>
</gene>
<sequence length="215" mass="24923">EFKCIECSYWFDCEKTSFLKELSKVQSIRGLSSFLKGRLFEESTRKDKRKEIISFKEHGGRIKAAFVRGKCIGIILAGNYYLFPRLRNFNIFPPDFDSVFLGCIYVISEYRGIGVAKRLLVEIEKDLIKDKVKSIESIGKRLNDDMDEEEYENSPLIPFKFLIKNGFCIKKNDPLFPLLRLDLKSIVSDFAESKTLLGKMALKKEVRSPIIIKNR</sequence>